<accession>A0A1A9VSE5</accession>
<evidence type="ECO:0000313" key="3">
    <source>
        <dbReference type="Proteomes" id="UP000078200"/>
    </source>
</evidence>
<evidence type="ECO:0000313" key="2">
    <source>
        <dbReference type="EnsemblMetazoa" id="GAUT045970-PA"/>
    </source>
</evidence>
<sequence length="105" mass="12542">MSNKYHSEVEVIQVTTKHYIIQLIEIWSTMFDDESCKENLKKLLKPTSDFYRDLLEQSVTKRSCIEKEIKELKKEAEDIKRFKRLPITSVTLKLSNDVERKIHLK</sequence>
<dbReference type="VEuPathDB" id="VectorBase:GAUT045970"/>
<name>A0A1A9VSE5_GLOAU</name>
<dbReference type="AlphaFoldDB" id="A0A1A9VSE5"/>
<keyword evidence="3" id="KW-1185">Reference proteome</keyword>
<protein>
    <submittedName>
        <fullName evidence="2">Uncharacterized protein</fullName>
    </submittedName>
</protein>
<dbReference type="Pfam" id="PF03999">
    <property type="entry name" value="MAP65_ASE1"/>
    <property type="match status" value="1"/>
</dbReference>
<keyword evidence="1" id="KW-0175">Coiled coil</keyword>
<dbReference type="STRING" id="7395.A0A1A9VSE5"/>
<organism evidence="2 3">
    <name type="scientific">Glossina austeni</name>
    <name type="common">Savannah tsetse fly</name>
    <dbReference type="NCBI Taxonomy" id="7395"/>
    <lineage>
        <taxon>Eukaryota</taxon>
        <taxon>Metazoa</taxon>
        <taxon>Ecdysozoa</taxon>
        <taxon>Arthropoda</taxon>
        <taxon>Hexapoda</taxon>
        <taxon>Insecta</taxon>
        <taxon>Pterygota</taxon>
        <taxon>Neoptera</taxon>
        <taxon>Endopterygota</taxon>
        <taxon>Diptera</taxon>
        <taxon>Brachycera</taxon>
        <taxon>Muscomorpha</taxon>
        <taxon>Hippoboscoidea</taxon>
        <taxon>Glossinidae</taxon>
        <taxon>Glossina</taxon>
    </lineage>
</organism>
<dbReference type="Proteomes" id="UP000078200">
    <property type="component" value="Unassembled WGS sequence"/>
</dbReference>
<dbReference type="EnsemblMetazoa" id="GAUT045970-RA">
    <property type="protein sequence ID" value="GAUT045970-PA"/>
    <property type="gene ID" value="GAUT045970"/>
</dbReference>
<evidence type="ECO:0000256" key="1">
    <source>
        <dbReference type="SAM" id="Coils"/>
    </source>
</evidence>
<feature type="coiled-coil region" evidence="1">
    <location>
        <begin position="55"/>
        <end position="85"/>
    </location>
</feature>
<reference evidence="2" key="1">
    <citation type="submission" date="2020-05" db="UniProtKB">
        <authorList>
            <consortium name="EnsemblMetazoa"/>
        </authorList>
    </citation>
    <scope>IDENTIFICATION</scope>
    <source>
        <strain evidence="2">TTRI</strain>
    </source>
</reference>
<proteinExistence type="predicted"/>